<evidence type="ECO:0000313" key="2">
    <source>
        <dbReference type="EMBL" id="KAJ8409717.1"/>
    </source>
</evidence>
<organism evidence="2 3">
    <name type="scientific">Aldrovandia affinis</name>
    <dbReference type="NCBI Taxonomy" id="143900"/>
    <lineage>
        <taxon>Eukaryota</taxon>
        <taxon>Metazoa</taxon>
        <taxon>Chordata</taxon>
        <taxon>Craniata</taxon>
        <taxon>Vertebrata</taxon>
        <taxon>Euteleostomi</taxon>
        <taxon>Actinopterygii</taxon>
        <taxon>Neopterygii</taxon>
        <taxon>Teleostei</taxon>
        <taxon>Notacanthiformes</taxon>
        <taxon>Halosauridae</taxon>
        <taxon>Aldrovandia</taxon>
    </lineage>
</organism>
<dbReference type="EMBL" id="JAINUG010000029">
    <property type="protein sequence ID" value="KAJ8409717.1"/>
    <property type="molecule type" value="Genomic_DNA"/>
</dbReference>
<feature type="region of interest" description="Disordered" evidence="1">
    <location>
        <begin position="117"/>
        <end position="164"/>
    </location>
</feature>
<accession>A0AAD7SX29</accession>
<protein>
    <submittedName>
        <fullName evidence="2">Uncharacterized protein</fullName>
    </submittedName>
</protein>
<name>A0AAD7SX29_9TELE</name>
<proteinExistence type="predicted"/>
<dbReference type="AlphaFoldDB" id="A0AAD7SX29"/>
<keyword evidence="3" id="KW-1185">Reference proteome</keyword>
<dbReference type="Proteomes" id="UP001221898">
    <property type="component" value="Unassembled WGS sequence"/>
</dbReference>
<gene>
    <name evidence="2" type="ORF">AAFF_G00217760</name>
</gene>
<evidence type="ECO:0000256" key="1">
    <source>
        <dbReference type="SAM" id="MobiDB-lite"/>
    </source>
</evidence>
<reference evidence="2" key="1">
    <citation type="journal article" date="2023" name="Science">
        <title>Genome structures resolve the early diversification of teleost fishes.</title>
        <authorList>
            <person name="Parey E."/>
            <person name="Louis A."/>
            <person name="Montfort J."/>
            <person name="Bouchez O."/>
            <person name="Roques C."/>
            <person name="Iampietro C."/>
            <person name="Lluch J."/>
            <person name="Castinel A."/>
            <person name="Donnadieu C."/>
            <person name="Desvignes T."/>
            <person name="Floi Bucao C."/>
            <person name="Jouanno E."/>
            <person name="Wen M."/>
            <person name="Mejri S."/>
            <person name="Dirks R."/>
            <person name="Jansen H."/>
            <person name="Henkel C."/>
            <person name="Chen W.J."/>
            <person name="Zahm M."/>
            <person name="Cabau C."/>
            <person name="Klopp C."/>
            <person name="Thompson A.W."/>
            <person name="Robinson-Rechavi M."/>
            <person name="Braasch I."/>
            <person name="Lecointre G."/>
            <person name="Bobe J."/>
            <person name="Postlethwait J.H."/>
            <person name="Berthelot C."/>
            <person name="Roest Crollius H."/>
            <person name="Guiguen Y."/>
        </authorList>
    </citation>
    <scope>NUCLEOTIDE SEQUENCE</scope>
    <source>
        <strain evidence="2">NC1722</strain>
    </source>
</reference>
<sequence length="176" mass="18114">MFSMGSGAGAGGASIVACPGFGAALSVMWRCGQRQDVRDSAPIKLGMQSRNGARRGVMPNTHDLPVWLTLCHAGYATKNQMAAAHEPLSAAEMTEEACCLKVGGRSRASCSAGLQDTDGWVDGDGGRDSPWRDVPSFRGPTEAWSAPAPQARDGDHSCAPGSPGDLATLNLATLGG</sequence>
<comment type="caution">
    <text evidence="2">The sequence shown here is derived from an EMBL/GenBank/DDBJ whole genome shotgun (WGS) entry which is preliminary data.</text>
</comment>
<evidence type="ECO:0000313" key="3">
    <source>
        <dbReference type="Proteomes" id="UP001221898"/>
    </source>
</evidence>